<keyword evidence="2" id="KW-0812">Transmembrane</keyword>
<keyword evidence="2" id="KW-1133">Transmembrane helix</keyword>
<dbReference type="STRING" id="121845.A0A3Q0IYA1"/>
<dbReference type="Gene3D" id="2.60.40.10">
    <property type="entry name" value="Immunoglobulins"/>
    <property type="match status" value="1"/>
</dbReference>
<protein>
    <submittedName>
        <fullName evidence="4">Uncharacterized protein LOC113467600</fullName>
    </submittedName>
</protein>
<dbReference type="KEGG" id="dci:113467600"/>
<dbReference type="InterPro" id="IPR013783">
    <property type="entry name" value="Ig-like_fold"/>
</dbReference>
<evidence type="ECO:0000256" key="1">
    <source>
        <dbReference type="SAM" id="MobiDB-lite"/>
    </source>
</evidence>
<reference evidence="4" key="1">
    <citation type="submission" date="2025-08" db="UniProtKB">
        <authorList>
            <consortium name="RefSeq"/>
        </authorList>
    </citation>
    <scope>IDENTIFICATION</scope>
</reference>
<dbReference type="RefSeq" id="XP_026679658.1">
    <property type="nucleotide sequence ID" value="XM_026823857.1"/>
</dbReference>
<evidence type="ECO:0000256" key="2">
    <source>
        <dbReference type="SAM" id="Phobius"/>
    </source>
</evidence>
<dbReference type="GeneID" id="113467600"/>
<organism evidence="3 4">
    <name type="scientific">Diaphorina citri</name>
    <name type="common">Asian citrus psyllid</name>
    <dbReference type="NCBI Taxonomy" id="121845"/>
    <lineage>
        <taxon>Eukaryota</taxon>
        <taxon>Metazoa</taxon>
        <taxon>Ecdysozoa</taxon>
        <taxon>Arthropoda</taxon>
        <taxon>Hexapoda</taxon>
        <taxon>Insecta</taxon>
        <taxon>Pterygota</taxon>
        <taxon>Neoptera</taxon>
        <taxon>Paraneoptera</taxon>
        <taxon>Hemiptera</taxon>
        <taxon>Sternorrhyncha</taxon>
        <taxon>Psylloidea</taxon>
        <taxon>Psyllidae</taxon>
        <taxon>Diaphorininae</taxon>
        <taxon>Diaphorina</taxon>
    </lineage>
</organism>
<keyword evidence="2" id="KW-0472">Membrane</keyword>
<evidence type="ECO:0000313" key="4">
    <source>
        <dbReference type="RefSeq" id="XP_026679658.1"/>
    </source>
</evidence>
<feature type="region of interest" description="Disordered" evidence="1">
    <location>
        <begin position="33"/>
        <end position="64"/>
    </location>
</feature>
<feature type="compositionally biased region" description="Polar residues" evidence="1">
    <location>
        <begin position="36"/>
        <end position="57"/>
    </location>
</feature>
<keyword evidence="3" id="KW-1185">Reference proteome</keyword>
<accession>A0A3Q0IYA1</accession>
<evidence type="ECO:0000313" key="3">
    <source>
        <dbReference type="Proteomes" id="UP000079169"/>
    </source>
</evidence>
<gene>
    <name evidence="4" type="primary">LOC113467600</name>
</gene>
<dbReference type="Proteomes" id="UP000079169">
    <property type="component" value="Unplaced"/>
</dbReference>
<name>A0A3Q0IYA1_DIACI</name>
<feature type="transmembrane region" description="Helical" evidence="2">
    <location>
        <begin position="213"/>
        <end position="234"/>
    </location>
</feature>
<proteinExistence type="predicted"/>
<dbReference type="AlphaFoldDB" id="A0A3Q0IYA1"/>
<sequence>MTASGFWYFNNSIDLTKDHSKFLGQYPSGGLDLTLPAQTTARPPAPLQSTPAPSTSGLGAPSPRNMPVFDNTEITNVTAQLGTTAFLPCRVRNLGERAPWAERQNKENISTSHIFTSAAMVECEFHFYCAVVDDVKPVDVTKLPNFPFFLLFAAFVISQIQHNSQKANANSDTQKQRVSNRKNFWLLQEWMRARGEDNSGFGLWKNRTPLGNAGMFIVLALLIGFFMVVIGCWLSDNCWSPEPEPFLLIA</sequence>
<dbReference type="PaxDb" id="121845-A0A3Q0IYA1"/>